<reference evidence="1 2" key="1">
    <citation type="submission" date="2019-06" db="EMBL/GenBank/DDBJ databases">
        <authorList>
            <person name="Deangelis K."/>
            <person name="Huntemann M."/>
            <person name="Clum A."/>
            <person name="Pillay M."/>
            <person name="Palaniappan K."/>
            <person name="Varghese N."/>
            <person name="Mikhailova N."/>
            <person name="Stamatis D."/>
            <person name="Reddy T."/>
            <person name="Daum C."/>
            <person name="Shapiro N."/>
            <person name="Ivanova N."/>
            <person name="Kyrpides N."/>
            <person name="Woyke T."/>
        </authorList>
    </citation>
    <scope>NUCLEOTIDE SEQUENCE [LARGE SCALE GENOMIC DNA]</scope>
    <source>
        <strain evidence="1 2">106R</strain>
    </source>
</reference>
<evidence type="ECO:0000313" key="2">
    <source>
        <dbReference type="Proteomes" id="UP000320710"/>
    </source>
</evidence>
<dbReference type="EMBL" id="VFMJ01000001">
    <property type="protein sequence ID" value="TQI87673.1"/>
    <property type="molecule type" value="Genomic_DNA"/>
</dbReference>
<evidence type="ECO:0000313" key="1">
    <source>
        <dbReference type="EMBL" id="TQI87673.1"/>
    </source>
</evidence>
<dbReference type="Proteomes" id="UP000320710">
    <property type="component" value="Unassembled WGS sequence"/>
</dbReference>
<gene>
    <name evidence="1" type="ORF">FHU12_5378</name>
</gene>
<dbReference type="AlphaFoldDB" id="A0AA46QEF5"/>
<comment type="caution">
    <text evidence="1">The sequence shown here is derived from an EMBL/GenBank/DDBJ whole genome shotgun (WGS) entry which is preliminary data.</text>
</comment>
<sequence>MKDERSKDAFIAGYEMDAILPTTFSWVVKEFRTESG</sequence>
<proteinExistence type="predicted"/>
<protein>
    <submittedName>
        <fullName evidence="1">Uncharacterized protein</fullName>
    </submittedName>
</protein>
<name>A0AA46QEF5_SERMA</name>
<accession>A0AA46QEF5</accession>
<reference evidence="1 2" key="2">
    <citation type="submission" date="2019-07" db="EMBL/GenBank/DDBJ databases">
        <title>Investigation of anaerobic lignin degradation for improved lignocellulosic biofuels.</title>
        <authorList>
            <person name="Deangelis K.PhD."/>
        </authorList>
    </citation>
    <scope>NUCLEOTIDE SEQUENCE [LARGE SCALE GENOMIC DNA]</scope>
    <source>
        <strain evidence="1 2">106R</strain>
    </source>
</reference>
<organism evidence="1 2">
    <name type="scientific">Serratia marcescens</name>
    <dbReference type="NCBI Taxonomy" id="615"/>
    <lineage>
        <taxon>Bacteria</taxon>
        <taxon>Pseudomonadati</taxon>
        <taxon>Pseudomonadota</taxon>
        <taxon>Gammaproteobacteria</taxon>
        <taxon>Enterobacterales</taxon>
        <taxon>Yersiniaceae</taxon>
        <taxon>Serratia</taxon>
    </lineage>
</organism>